<dbReference type="EMBL" id="WIXJ01000009">
    <property type="protein sequence ID" value="MQY52353.1"/>
    <property type="molecule type" value="Genomic_DNA"/>
</dbReference>
<evidence type="ECO:0000256" key="1">
    <source>
        <dbReference type="SAM" id="MobiDB-lite"/>
    </source>
</evidence>
<dbReference type="OrthoDB" id="200286at2"/>
<comment type="caution">
    <text evidence="2">The sequence shown here is derived from an EMBL/GenBank/DDBJ whole genome shotgun (WGS) entry which is preliminary data.</text>
</comment>
<name>A0A6L5JYE5_RHOTE</name>
<reference evidence="2 3" key="1">
    <citation type="submission" date="2019-10" db="EMBL/GenBank/DDBJ databases">
        <title>Whole-genome sequence of the purple nonsulfur photosynthetic bacterium Rhodocyclus tenuis.</title>
        <authorList>
            <person name="Kyndt J.A."/>
            <person name="Meyer T.E."/>
        </authorList>
    </citation>
    <scope>NUCLEOTIDE SEQUENCE [LARGE SCALE GENOMIC DNA]</scope>
    <source>
        <strain evidence="2 3">DSM 110</strain>
    </source>
</reference>
<evidence type="ECO:0000313" key="3">
    <source>
        <dbReference type="Proteomes" id="UP000480275"/>
    </source>
</evidence>
<dbReference type="AlphaFoldDB" id="A0A6L5JYE5"/>
<feature type="compositionally biased region" description="Basic and acidic residues" evidence="1">
    <location>
        <begin position="246"/>
        <end position="256"/>
    </location>
</feature>
<sequence>MTMKIAAYVDDSGAVARLHDPGRLCLYERTDQPATDDAAPPPAAPGGWQLRKEIALHVDLHGRLAELKAALHAAASELDDCTNFLSGDARGVCCSILQEEFGVQTWTSEGPLLAQLDAVARKLHAAAANKKFALVTVNARATPAPLRIGAPQEGRFWIDLGEALKDASQATSRQILIPFLERGGFNTLEIVCDHVPKWMSWELERLDMRVTSEDIDSTGHGLRVTVYSPHAPTRPQRLPGAAPALPHRECPRERARQGTPALIDSTIHLPRP</sequence>
<gene>
    <name evidence="2" type="primary">anfO</name>
    <name evidence="2" type="ORF">GHK24_11275</name>
</gene>
<accession>A0A6L5JYE5</accession>
<dbReference type="Pfam" id="PF09582">
    <property type="entry name" value="AnfO_nitrog"/>
    <property type="match status" value="1"/>
</dbReference>
<dbReference type="NCBIfam" id="TIGR02940">
    <property type="entry name" value="anfO_nitrog"/>
    <property type="match status" value="1"/>
</dbReference>
<evidence type="ECO:0000313" key="2">
    <source>
        <dbReference type="EMBL" id="MQY52353.1"/>
    </source>
</evidence>
<protein>
    <submittedName>
        <fullName evidence="2">Fe-only nitrogenase accessory protein AnfO</fullName>
    </submittedName>
</protein>
<proteinExistence type="predicted"/>
<feature type="region of interest" description="Disordered" evidence="1">
    <location>
        <begin position="229"/>
        <end position="272"/>
    </location>
</feature>
<dbReference type="Proteomes" id="UP000480275">
    <property type="component" value="Unassembled WGS sequence"/>
</dbReference>
<dbReference type="InterPro" id="IPR014287">
    <property type="entry name" value="Nase_Fe-Fe_AnfO"/>
</dbReference>
<organism evidence="2 3">
    <name type="scientific">Rhodocyclus tenuis</name>
    <name type="common">Rhodospirillum tenue</name>
    <dbReference type="NCBI Taxonomy" id="1066"/>
    <lineage>
        <taxon>Bacteria</taxon>
        <taxon>Pseudomonadati</taxon>
        <taxon>Pseudomonadota</taxon>
        <taxon>Betaproteobacteria</taxon>
        <taxon>Rhodocyclales</taxon>
        <taxon>Rhodocyclaceae</taxon>
        <taxon>Rhodocyclus</taxon>
    </lineage>
</organism>